<accession>A0ABV3NWB1</accession>
<organism evidence="1 2">
    <name type="scientific">Buttiauxella gaviniae</name>
    <dbReference type="NCBI Taxonomy" id="82990"/>
    <lineage>
        <taxon>Bacteria</taxon>
        <taxon>Pseudomonadati</taxon>
        <taxon>Pseudomonadota</taxon>
        <taxon>Gammaproteobacteria</taxon>
        <taxon>Enterobacterales</taxon>
        <taxon>Enterobacteriaceae</taxon>
        <taxon>Buttiauxella</taxon>
    </lineage>
</organism>
<evidence type="ECO:0000313" key="1">
    <source>
        <dbReference type="EMBL" id="MEW7313842.1"/>
    </source>
</evidence>
<comment type="caution">
    <text evidence="1">The sequence shown here is derived from an EMBL/GenBank/DDBJ whole genome shotgun (WGS) entry which is preliminary data.</text>
</comment>
<keyword evidence="2" id="KW-1185">Reference proteome</keyword>
<sequence>MPQQHEIDKAKAMPKMESSYFQRVKPRRIGIQEREITMTGFKKVLRKEKRTISVHGAFRFCTNGDNHWIYA</sequence>
<dbReference type="RefSeq" id="WP_367595894.1">
    <property type="nucleotide sequence ID" value="NZ_JBFMVT010000002.1"/>
</dbReference>
<evidence type="ECO:0000313" key="2">
    <source>
        <dbReference type="Proteomes" id="UP001555342"/>
    </source>
</evidence>
<evidence type="ECO:0008006" key="3">
    <source>
        <dbReference type="Google" id="ProtNLM"/>
    </source>
</evidence>
<reference evidence="1 2" key="1">
    <citation type="submission" date="2024-07" db="EMBL/GenBank/DDBJ databases">
        <authorList>
            <person name="Wang L."/>
        </authorList>
    </citation>
    <scope>NUCLEOTIDE SEQUENCE [LARGE SCALE GENOMIC DNA]</scope>
    <source>
        <strain evidence="1 2">WL359</strain>
    </source>
</reference>
<name>A0ABV3NWB1_9ENTR</name>
<proteinExistence type="predicted"/>
<dbReference type="EMBL" id="JBFMVT010000002">
    <property type="protein sequence ID" value="MEW7313842.1"/>
    <property type="molecule type" value="Genomic_DNA"/>
</dbReference>
<dbReference type="Proteomes" id="UP001555342">
    <property type="component" value="Unassembled WGS sequence"/>
</dbReference>
<gene>
    <name evidence="1" type="ORF">AB1E22_14265</name>
</gene>
<protein>
    <recommendedName>
        <fullName evidence="3">Transposase</fullName>
    </recommendedName>
</protein>